<reference evidence="2 3" key="1">
    <citation type="submission" date="2021-06" db="EMBL/GenBank/DDBJ databases">
        <title>Chromosome-level genome assembly of the red-tail catfish (Hemibagrus wyckioides).</title>
        <authorList>
            <person name="Shao F."/>
        </authorList>
    </citation>
    <scope>NUCLEOTIDE SEQUENCE [LARGE SCALE GENOMIC DNA]</scope>
    <source>
        <strain evidence="2">EC202008001</strain>
        <tissue evidence="2">Blood</tissue>
    </source>
</reference>
<evidence type="ECO:0000256" key="1">
    <source>
        <dbReference type="SAM" id="MobiDB-lite"/>
    </source>
</evidence>
<dbReference type="EMBL" id="JAHKSW010000020">
    <property type="protein sequence ID" value="KAG7319521.1"/>
    <property type="molecule type" value="Genomic_DNA"/>
</dbReference>
<proteinExistence type="predicted"/>
<accession>A0A9D3SCL6</accession>
<organism evidence="2 3">
    <name type="scientific">Hemibagrus wyckioides</name>
    <dbReference type="NCBI Taxonomy" id="337641"/>
    <lineage>
        <taxon>Eukaryota</taxon>
        <taxon>Metazoa</taxon>
        <taxon>Chordata</taxon>
        <taxon>Craniata</taxon>
        <taxon>Vertebrata</taxon>
        <taxon>Euteleostomi</taxon>
        <taxon>Actinopterygii</taxon>
        <taxon>Neopterygii</taxon>
        <taxon>Teleostei</taxon>
        <taxon>Ostariophysi</taxon>
        <taxon>Siluriformes</taxon>
        <taxon>Bagridae</taxon>
        <taxon>Hemibagrus</taxon>
    </lineage>
</organism>
<name>A0A9D3SCL6_9TELE</name>
<evidence type="ECO:0000313" key="3">
    <source>
        <dbReference type="Proteomes" id="UP000824219"/>
    </source>
</evidence>
<protein>
    <submittedName>
        <fullName evidence="2">Uncharacterized protein</fullName>
    </submittedName>
</protein>
<feature type="compositionally biased region" description="Basic and acidic residues" evidence="1">
    <location>
        <begin position="137"/>
        <end position="146"/>
    </location>
</feature>
<keyword evidence="3" id="KW-1185">Reference proteome</keyword>
<dbReference type="Proteomes" id="UP000824219">
    <property type="component" value="Linkage Group LG20"/>
</dbReference>
<feature type="region of interest" description="Disordered" evidence="1">
    <location>
        <begin position="59"/>
        <end position="121"/>
    </location>
</feature>
<dbReference type="AlphaFoldDB" id="A0A9D3SCL6"/>
<gene>
    <name evidence="2" type="ORF">KOW79_016664</name>
</gene>
<feature type="region of interest" description="Disordered" evidence="1">
    <location>
        <begin position="137"/>
        <end position="159"/>
    </location>
</feature>
<evidence type="ECO:0000313" key="2">
    <source>
        <dbReference type="EMBL" id="KAG7319521.1"/>
    </source>
</evidence>
<sequence length="159" mass="17551">MAHKQEEKWIQATVEGSKAKRHHYRFLQAGQQLACRCLLEHHVVEVQCTLDVVGEETKTEDQKHQADQSHVTLSLASPDLQNVSDHKGVANQYHFPTNHKDPDSPAQQASPSTSLAVLEPDSTCQHHVAAQAKSCQKEDAAIHADVEQEGGETTSEAQM</sequence>
<feature type="compositionally biased region" description="Polar residues" evidence="1">
    <location>
        <begin position="105"/>
        <end position="115"/>
    </location>
</feature>
<comment type="caution">
    <text evidence="2">The sequence shown here is derived from an EMBL/GenBank/DDBJ whole genome shotgun (WGS) entry which is preliminary data.</text>
</comment>
<feature type="compositionally biased region" description="Polar residues" evidence="1">
    <location>
        <begin position="68"/>
        <end position="83"/>
    </location>
</feature>